<accession>A0ACB9BNX5</accession>
<evidence type="ECO:0000313" key="2">
    <source>
        <dbReference type="Proteomes" id="UP001055811"/>
    </source>
</evidence>
<proteinExistence type="predicted"/>
<evidence type="ECO:0000313" key="1">
    <source>
        <dbReference type="EMBL" id="KAI3723726.1"/>
    </source>
</evidence>
<organism evidence="1 2">
    <name type="scientific">Cichorium intybus</name>
    <name type="common">Chicory</name>
    <dbReference type="NCBI Taxonomy" id="13427"/>
    <lineage>
        <taxon>Eukaryota</taxon>
        <taxon>Viridiplantae</taxon>
        <taxon>Streptophyta</taxon>
        <taxon>Embryophyta</taxon>
        <taxon>Tracheophyta</taxon>
        <taxon>Spermatophyta</taxon>
        <taxon>Magnoliopsida</taxon>
        <taxon>eudicotyledons</taxon>
        <taxon>Gunneridae</taxon>
        <taxon>Pentapetalae</taxon>
        <taxon>asterids</taxon>
        <taxon>campanulids</taxon>
        <taxon>Asterales</taxon>
        <taxon>Asteraceae</taxon>
        <taxon>Cichorioideae</taxon>
        <taxon>Cichorieae</taxon>
        <taxon>Cichoriinae</taxon>
        <taxon>Cichorium</taxon>
    </lineage>
</organism>
<dbReference type="EMBL" id="CM042014">
    <property type="protein sequence ID" value="KAI3723726.1"/>
    <property type="molecule type" value="Genomic_DNA"/>
</dbReference>
<reference evidence="1 2" key="2">
    <citation type="journal article" date="2022" name="Mol. Ecol. Resour.">
        <title>The genomes of chicory, endive, great burdock and yacon provide insights into Asteraceae paleo-polyploidization history and plant inulin production.</title>
        <authorList>
            <person name="Fan W."/>
            <person name="Wang S."/>
            <person name="Wang H."/>
            <person name="Wang A."/>
            <person name="Jiang F."/>
            <person name="Liu H."/>
            <person name="Zhao H."/>
            <person name="Xu D."/>
            <person name="Zhang Y."/>
        </authorList>
    </citation>
    <scope>NUCLEOTIDE SEQUENCE [LARGE SCALE GENOMIC DNA]</scope>
    <source>
        <strain evidence="2">cv. Punajuju</strain>
        <tissue evidence="1">Leaves</tissue>
    </source>
</reference>
<reference evidence="2" key="1">
    <citation type="journal article" date="2022" name="Mol. Ecol. Resour.">
        <title>The genomes of chicory, endive, great burdock and yacon provide insights into Asteraceae palaeo-polyploidization history and plant inulin production.</title>
        <authorList>
            <person name="Fan W."/>
            <person name="Wang S."/>
            <person name="Wang H."/>
            <person name="Wang A."/>
            <person name="Jiang F."/>
            <person name="Liu H."/>
            <person name="Zhao H."/>
            <person name="Xu D."/>
            <person name="Zhang Y."/>
        </authorList>
    </citation>
    <scope>NUCLEOTIDE SEQUENCE [LARGE SCALE GENOMIC DNA]</scope>
    <source>
        <strain evidence="2">cv. Punajuju</strain>
    </source>
</reference>
<keyword evidence="2" id="KW-1185">Reference proteome</keyword>
<comment type="caution">
    <text evidence="1">The sequence shown here is derived from an EMBL/GenBank/DDBJ whole genome shotgun (WGS) entry which is preliminary data.</text>
</comment>
<dbReference type="Proteomes" id="UP001055811">
    <property type="component" value="Linkage Group LG06"/>
</dbReference>
<protein>
    <submittedName>
        <fullName evidence="1">Uncharacterized protein</fullName>
    </submittedName>
</protein>
<gene>
    <name evidence="1" type="ORF">L2E82_35483</name>
</gene>
<sequence length="99" mass="11868">MGRYWAKWTEERGFVIKEQHGNSVDATDVWDEEHIEEYPVSFGSRFLFSGEQFDKDDNDNQQKSHNIRFYTNGPWSFELLTLFSLRISRYEPFLLNLPI</sequence>
<name>A0ACB9BNX5_CICIN</name>